<gene>
    <name evidence="2" type="ordered locus">Calag_0281</name>
</gene>
<evidence type="ECO:0000256" key="1">
    <source>
        <dbReference type="SAM" id="Phobius"/>
    </source>
</evidence>
<keyword evidence="1" id="KW-1133">Transmembrane helix</keyword>
<reference evidence="3" key="1">
    <citation type="submission" date="2012-03" db="EMBL/GenBank/DDBJ databases">
        <title>Complete genome of Caldisphaera lagunensis DSM 15908.</title>
        <authorList>
            <person name="Lucas S."/>
            <person name="Copeland A."/>
            <person name="Lapidus A."/>
            <person name="Glavina del Rio T."/>
            <person name="Dalin E."/>
            <person name="Tice H."/>
            <person name="Bruce D."/>
            <person name="Goodwin L."/>
            <person name="Pitluck S."/>
            <person name="Peters L."/>
            <person name="Mikhailova N."/>
            <person name="Teshima H."/>
            <person name="Kyrpides N."/>
            <person name="Mavromatis K."/>
            <person name="Ivanova N."/>
            <person name="Brettin T."/>
            <person name="Detter J.C."/>
            <person name="Han C."/>
            <person name="Larimer F."/>
            <person name="Land M."/>
            <person name="Hauser L."/>
            <person name="Markowitz V."/>
            <person name="Cheng J.-F."/>
            <person name="Hugenholtz P."/>
            <person name="Woyke T."/>
            <person name="Wu D."/>
            <person name="Spring S."/>
            <person name="Schroeder M."/>
            <person name="Brambilla E."/>
            <person name="Klenk H.-P."/>
            <person name="Eisen J.A."/>
        </authorList>
    </citation>
    <scope>NUCLEOTIDE SEQUENCE [LARGE SCALE GENOMIC DNA]</scope>
    <source>
        <strain evidence="3">DSM 15908 / JCM 11604 / IC-154</strain>
    </source>
</reference>
<keyword evidence="1" id="KW-0472">Membrane</keyword>
<dbReference type="HOGENOM" id="CLU_1217524_0_0_2"/>
<dbReference type="Proteomes" id="UP000010469">
    <property type="component" value="Chromosome"/>
</dbReference>
<dbReference type="AlphaFoldDB" id="L0A897"/>
<feature type="transmembrane region" description="Helical" evidence="1">
    <location>
        <begin position="85"/>
        <end position="107"/>
    </location>
</feature>
<feature type="transmembrane region" description="Helical" evidence="1">
    <location>
        <begin position="136"/>
        <end position="159"/>
    </location>
</feature>
<keyword evidence="1" id="KW-0812">Transmembrane</keyword>
<sequence>MIPQAGLGNQIIYLNINAILYLISGIVALSVSYVSFKYSKIIEESLLNYISFGFILLGLGLVIQGSLMILLSFNIARFSENIKTIYISSVMYLILQVIAYIIISVGYSKKAYWNSGEALISIIFTKKREYFLLGAYIFDASQIIIIFLLSLIVFTGYLVHMKNKNTFSLLVLIAFSLMLISHITYLLSSLMFSIDDYFIANIIQFLGFLSLLIFLIRSGHIGRTEEK</sequence>
<dbReference type="InParanoid" id="L0A897"/>
<dbReference type="EMBL" id="CP003378">
    <property type="protein sequence ID" value="AFZ70061.1"/>
    <property type="molecule type" value="Genomic_DNA"/>
</dbReference>
<feature type="transmembrane region" description="Helical" evidence="1">
    <location>
        <begin position="166"/>
        <end position="185"/>
    </location>
</feature>
<keyword evidence="3" id="KW-1185">Reference proteome</keyword>
<name>L0A897_CALLD</name>
<organism evidence="2 3">
    <name type="scientific">Caldisphaera lagunensis (strain DSM 15908 / JCM 11604 / ANMR 0165 / IC-154)</name>
    <dbReference type="NCBI Taxonomy" id="1056495"/>
    <lineage>
        <taxon>Archaea</taxon>
        <taxon>Thermoproteota</taxon>
        <taxon>Thermoprotei</taxon>
        <taxon>Acidilobales</taxon>
        <taxon>Caldisphaeraceae</taxon>
        <taxon>Caldisphaera</taxon>
    </lineage>
</organism>
<feature type="transmembrane region" description="Helical" evidence="1">
    <location>
        <begin position="12"/>
        <end position="34"/>
    </location>
</feature>
<dbReference type="STRING" id="1056495.Calag_0281"/>
<dbReference type="KEGG" id="clg:Calag_0281"/>
<proteinExistence type="predicted"/>
<dbReference type="GeneID" id="14211541"/>
<evidence type="ECO:0000313" key="3">
    <source>
        <dbReference type="Proteomes" id="UP000010469"/>
    </source>
</evidence>
<feature type="transmembrane region" description="Helical" evidence="1">
    <location>
        <begin position="46"/>
        <end position="73"/>
    </location>
</feature>
<dbReference type="eggNOG" id="arCOG13715">
    <property type="taxonomic scope" value="Archaea"/>
</dbReference>
<feature type="transmembrane region" description="Helical" evidence="1">
    <location>
        <begin position="197"/>
        <end position="216"/>
    </location>
</feature>
<accession>L0A897</accession>
<dbReference type="RefSeq" id="WP_015231959.1">
    <property type="nucleotide sequence ID" value="NC_019791.1"/>
</dbReference>
<protein>
    <submittedName>
        <fullName evidence="2">Uncharacterized protein</fullName>
    </submittedName>
</protein>
<evidence type="ECO:0000313" key="2">
    <source>
        <dbReference type="EMBL" id="AFZ70061.1"/>
    </source>
</evidence>